<dbReference type="STRING" id="67767.A0A0J7N8D5"/>
<dbReference type="EMBL" id="LBMM01008417">
    <property type="protein sequence ID" value="KMQ88900.1"/>
    <property type="molecule type" value="Genomic_DNA"/>
</dbReference>
<dbReference type="OrthoDB" id="7551601at2759"/>
<dbReference type="Proteomes" id="UP000036403">
    <property type="component" value="Unassembled WGS sequence"/>
</dbReference>
<keyword evidence="3" id="KW-1185">Reference proteome</keyword>
<dbReference type="PANTHER" id="PTHR21301:SF10">
    <property type="entry name" value="REVERSE TRANSCRIPTASE DOMAIN-CONTAINING PROTEIN"/>
    <property type="match status" value="1"/>
</dbReference>
<dbReference type="PaxDb" id="67767-A0A0J7N8D5"/>
<sequence>MRYFTFFTFIKNNFGVDTVRCIKQWINLKVCHEAKITDFFKSFEHSIGKLPSTSRTTVRSRGFPIIKKLPNHPFDTAATNKVLIRSARITSKFLTENTIIIFTKADKDNVTVALDRENYLNKMRTLLADNNTYTVVKKDPTRKINCLHDILTRWKRLNYINNGTYRQLNCSDGILTRAYGLPKSHKPNCPLRIIVSSVNSPLLSIVTFLHIIHGPIPKAYSHIDDNFELVDKLTGLHIDDNYKLISLDVVSLITNIPVEMAMESILKRWEHIERNCSIPRDEFLCAIRFVFNSTFFSFNNVHYQQTFGMPIDSRCHLLLRISPYMTWRSGCLGLFRLNYNSTLDM</sequence>
<name>A0A0J7N8D5_LASNI</name>
<dbReference type="AlphaFoldDB" id="A0A0J7N8D5"/>
<reference evidence="1 3" key="1">
    <citation type="submission" date="2015-04" db="EMBL/GenBank/DDBJ databases">
        <title>Lasius niger genome sequencing.</title>
        <authorList>
            <person name="Konorov E.A."/>
            <person name="Nikitin M.A."/>
            <person name="Kirill M.V."/>
            <person name="Chang P."/>
        </authorList>
    </citation>
    <scope>NUCLEOTIDE SEQUENCE [LARGE SCALE GENOMIC DNA]</scope>
    <source>
        <tissue evidence="1">Whole</tissue>
    </source>
</reference>
<dbReference type="EMBL" id="LBMM01008249">
    <property type="protein sequence ID" value="KMQ89024.1"/>
    <property type="molecule type" value="Genomic_DNA"/>
</dbReference>
<evidence type="ECO:0000313" key="2">
    <source>
        <dbReference type="EMBL" id="KMQ89024.1"/>
    </source>
</evidence>
<organism evidence="1 3">
    <name type="scientific">Lasius niger</name>
    <name type="common">Black garden ant</name>
    <dbReference type="NCBI Taxonomy" id="67767"/>
    <lineage>
        <taxon>Eukaryota</taxon>
        <taxon>Metazoa</taxon>
        <taxon>Ecdysozoa</taxon>
        <taxon>Arthropoda</taxon>
        <taxon>Hexapoda</taxon>
        <taxon>Insecta</taxon>
        <taxon>Pterygota</taxon>
        <taxon>Neoptera</taxon>
        <taxon>Endopterygota</taxon>
        <taxon>Hymenoptera</taxon>
        <taxon>Apocrita</taxon>
        <taxon>Aculeata</taxon>
        <taxon>Formicoidea</taxon>
        <taxon>Formicidae</taxon>
        <taxon>Formicinae</taxon>
        <taxon>Lasius</taxon>
        <taxon>Lasius</taxon>
    </lineage>
</organism>
<gene>
    <name evidence="2" type="ORF">RF55_11387</name>
    <name evidence="1" type="ORF">RF55_11540</name>
</gene>
<evidence type="ECO:0000313" key="3">
    <source>
        <dbReference type="Proteomes" id="UP000036403"/>
    </source>
</evidence>
<accession>A0A0J7N8D5</accession>
<comment type="caution">
    <text evidence="1">The sequence shown here is derived from an EMBL/GenBank/DDBJ whole genome shotgun (WGS) entry which is preliminary data.</text>
</comment>
<proteinExistence type="predicted"/>
<evidence type="ECO:0000313" key="1">
    <source>
        <dbReference type="EMBL" id="KMQ88900.1"/>
    </source>
</evidence>
<protein>
    <submittedName>
        <fullName evidence="1">Uncharacterized protein</fullName>
    </submittedName>
</protein>
<dbReference type="PANTHER" id="PTHR21301">
    <property type="entry name" value="REVERSE TRANSCRIPTASE"/>
    <property type="match status" value="1"/>
</dbReference>